<dbReference type="STRING" id="3760.A0A251R6Z6"/>
<dbReference type="InterPro" id="IPR032675">
    <property type="entry name" value="LRR_dom_sf"/>
</dbReference>
<dbReference type="PANTHER" id="PTHR11886">
    <property type="entry name" value="DYNEIN LIGHT CHAIN"/>
    <property type="match status" value="1"/>
</dbReference>
<dbReference type="SMART" id="SM01375">
    <property type="entry name" value="Dynein_light"/>
    <property type="match status" value="1"/>
</dbReference>
<organism evidence="1 2">
    <name type="scientific">Prunus persica</name>
    <name type="common">Peach</name>
    <name type="synonym">Amygdalus persica</name>
    <dbReference type="NCBI Taxonomy" id="3760"/>
    <lineage>
        <taxon>Eukaryota</taxon>
        <taxon>Viridiplantae</taxon>
        <taxon>Streptophyta</taxon>
        <taxon>Embryophyta</taxon>
        <taxon>Tracheophyta</taxon>
        <taxon>Spermatophyta</taxon>
        <taxon>Magnoliopsida</taxon>
        <taxon>eudicotyledons</taxon>
        <taxon>Gunneridae</taxon>
        <taxon>Pentapetalae</taxon>
        <taxon>rosids</taxon>
        <taxon>fabids</taxon>
        <taxon>Rosales</taxon>
        <taxon>Rosaceae</taxon>
        <taxon>Amygdaloideae</taxon>
        <taxon>Amygdaleae</taxon>
        <taxon>Prunus</taxon>
    </lineage>
</organism>
<dbReference type="AlphaFoldDB" id="A0A251R6Z6"/>
<dbReference type="GO" id="GO:0007017">
    <property type="term" value="P:microtubule-based process"/>
    <property type="evidence" value="ECO:0007669"/>
    <property type="project" value="InterPro"/>
</dbReference>
<dbReference type="PANTHER" id="PTHR11886:SF39">
    <property type="entry name" value="DYNEIN LIGHT CHAIN"/>
    <property type="match status" value="1"/>
</dbReference>
<dbReference type="Gene3D" id="3.30.740.10">
    <property type="entry name" value="Protein Inhibitor Of Neuronal Nitric Oxide Synthase"/>
    <property type="match status" value="1"/>
</dbReference>
<dbReference type="SUPFAM" id="SSF54648">
    <property type="entry name" value="DLC"/>
    <property type="match status" value="1"/>
</dbReference>
<accession>A0A251R6Z6</accession>
<dbReference type="Gramene" id="ONI31793">
    <property type="protein sequence ID" value="ONI31793"/>
    <property type="gene ID" value="PRUPE_1G331200"/>
</dbReference>
<protein>
    <submittedName>
        <fullName evidence="1">Uncharacterized protein</fullName>
    </submittedName>
</protein>
<proteinExistence type="predicted"/>
<dbReference type="InterPro" id="IPR001372">
    <property type="entry name" value="Dynein_light_chain_typ-1/2"/>
</dbReference>
<dbReference type="InterPro" id="IPR037177">
    <property type="entry name" value="DLC_sf"/>
</dbReference>
<dbReference type="Gene3D" id="3.80.10.10">
    <property type="entry name" value="Ribonuclease Inhibitor"/>
    <property type="match status" value="1"/>
</dbReference>
<dbReference type="Pfam" id="PF01221">
    <property type="entry name" value="Dynein_light"/>
    <property type="match status" value="1"/>
</dbReference>
<keyword evidence="2" id="KW-1185">Reference proteome</keyword>
<dbReference type="GO" id="GO:0045505">
    <property type="term" value="F:dynein intermediate chain binding"/>
    <property type="evidence" value="ECO:0000318"/>
    <property type="project" value="GO_Central"/>
</dbReference>
<dbReference type="eggNOG" id="KOG3430">
    <property type="taxonomic scope" value="Eukaryota"/>
</dbReference>
<dbReference type="GO" id="GO:0005868">
    <property type="term" value="C:cytoplasmic dynein complex"/>
    <property type="evidence" value="ECO:0000318"/>
    <property type="project" value="GO_Central"/>
</dbReference>
<dbReference type="Proteomes" id="UP000006882">
    <property type="component" value="Chromosome G1"/>
</dbReference>
<evidence type="ECO:0000313" key="1">
    <source>
        <dbReference type="EMBL" id="ONI31793.1"/>
    </source>
</evidence>
<gene>
    <name evidence="1" type="ORF">PRUPE_1G331200</name>
</gene>
<reference evidence="1 2" key="1">
    <citation type="journal article" date="2013" name="Nat. Genet.">
        <title>The high-quality draft genome of peach (Prunus persica) identifies unique patterns of genetic diversity, domestication and genome evolution.</title>
        <authorList>
            <consortium name="International Peach Genome Initiative"/>
            <person name="Verde I."/>
            <person name="Abbott A.G."/>
            <person name="Scalabrin S."/>
            <person name="Jung S."/>
            <person name="Shu S."/>
            <person name="Marroni F."/>
            <person name="Zhebentyayeva T."/>
            <person name="Dettori M.T."/>
            <person name="Grimwood J."/>
            <person name="Cattonaro F."/>
            <person name="Zuccolo A."/>
            <person name="Rossini L."/>
            <person name="Jenkins J."/>
            <person name="Vendramin E."/>
            <person name="Meisel L.A."/>
            <person name="Decroocq V."/>
            <person name="Sosinski B."/>
            <person name="Prochnik S."/>
            <person name="Mitros T."/>
            <person name="Policriti A."/>
            <person name="Cipriani G."/>
            <person name="Dondini L."/>
            <person name="Ficklin S."/>
            <person name="Goodstein D.M."/>
            <person name="Xuan P."/>
            <person name="Del Fabbro C."/>
            <person name="Aramini V."/>
            <person name="Copetti D."/>
            <person name="Gonzalez S."/>
            <person name="Horner D.S."/>
            <person name="Falchi R."/>
            <person name="Lucas S."/>
            <person name="Mica E."/>
            <person name="Maldonado J."/>
            <person name="Lazzari B."/>
            <person name="Bielenberg D."/>
            <person name="Pirona R."/>
            <person name="Miculan M."/>
            <person name="Barakat A."/>
            <person name="Testolin R."/>
            <person name="Stella A."/>
            <person name="Tartarini S."/>
            <person name="Tonutti P."/>
            <person name="Arus P."/>
            <person name="Orellana A."/>
            <person name="Wells C."/>
            <person name="Main D."/>
            <person name="Vizzotto G."/>
            <person name="Silva H."/>
            <person name="Salamini F."/>
            <person name="Schmutz J."/>
            <person name="Morgante M."/>
            <person name="Rokhsar D.S."/>
        </authorList>
    </citation>
    <scope>NUCLEOTIDE SEQUENCE [LARGE SCALE GENOMIC DNA]</scope>
    <source>
        <strain evidence="2">cv. Nemared</strain>
    </source>
</reference>
<dbReference type="FunFam" id="3.30.740.10:FF:000003">
    <property type="entry name" value="Dynein light chain"/>
    <property type="match status" value="1"/>
</dbReference>
<dbReference type="SUPFAM" id="SSF52047">
    <property type="entry name" value="RNI-like"/>
    <property type="match status" value="1"/>
</dbReference>
<dbReference type="EMBL" id="CM007651">
    <property type="protein sequence ID" value="ONI31793.1"/>
    <property type="molecule type" value="Genomic_DNA"/>
</dbReference>
<evidence type="ECO:0000313" key="2">
    <source>
        <dbReference type="Proteomes" id="UP000006882"/>
    </source>
</evidence>
<name>A0A251R6Z6_PRUPE</name>
<sequence length="458" mass="51530">MEGAELELERRSKFLSSLIQKKKSVEQQDHHDLLNVRVRASDMPTPLQNRAFRSARDHLDSMPGKLDSKRLALALKKEFDSSCGPAWHCIVGTSFGSYVTHSTGGFLYFSIDKPSTNCEISFRFISRRKKKKLLRQLKPETMEISQFMGQQEHEAIENSQDKKAGPPHMALSLISAYLPLFELLAMSGVCTSLRDAVNKDVLSWLDIVVKSPLNLRLSDGILMKITSKANGRLTTLALMDCAKITDDGLQRVVERNPLINKLYLPGCTGLTPEGVIGAVKTLSEHHHGLKSLMINGIYNINKEHLETLRPYLEKNLSQQEQSGSWPLLFHEHRDVPTFRHDKGYATIDVEVCPKCDEVRMVFDCPRRTCKRKIGRSMSDCRGCNFCIPRCQECGGCVDDSEEVEEAVCADILCSDCWLQLPKCDFCNKPYCKQHAHNGSCPPGSTGFVCDVCWANFNI</sequence>